<dbReference type="Pfam" id="PF12796">
    <property type="entry name" value="Ank_2"/>
    <property type="match status" value="1"/>
</dbReference>
<feature type="repeat" description="ANK" evidence="4">
    <location>
        <begin position="41"/>
        <end position="73"/>
    </location>
</feature>
<dbReference type="SMART" id="SM00248">
    <property type="entry name" value="ANK"/>
    <property type="match status" value="2"/>
</dbReference>
<keyword evidence="3 4" id="KW-0040">ANK repeat</keyword>
<dbReference type="InterPro" id="IPR036770">
    <property type="entry name" value="Ankyrin_rpt-contain_sf"/>
</dbReference>
<dbReference type="PANTHER" id="PTHR24136">
    <property type="entry name" value="SOWAH (DROSOPHILA) HOMOLOG"/>
    <property type="match status" value="1"/>
</dbReference>
<name>A0A0L0DRB7_THETB</name>
<keyword evidence="2" id="KW-0677">Repeat</keyword>
<comment type="similarity">
    <text evidence="1">Belongs to the ankyrin SOCS box (ASB) family.</text>
</comment>
<dbReference type="AlphaFoldDB" id="A0A0L0DRB7"/>
<dbReference type="InterPro" id="IPR051573">
    <property type="entry name" value="Ankyrin-SOCS_box_domain"/>
</dbReference>
<dbReference type="EMBL" id="GL349438">
    <property type="protein sequence ID" value="KNC54859.1"/>
    <property type="molecule type" value="Genomic_DNA"/>
</dbReference>
<proteinExistence type="inferred from homology"/>
<reference evidence="5 6" key="1">
    <citation type="submission" date="2010-05" db="EMBL/GenBank/DDBJ databases">
        <title>The Genome Sequence of Thecamonas trahens ATCC 50062.</title>
        <authorList>
            <consortium name="The Broad Institute Genome Sequencing Platform"/>
            <person name="Russ C."/>
            <person name="Cuomo C."/>
            <person name="Shea T."/>
            <person name="Young S.K."/>
            <person name="Zeng Q."/>
            <person name="Koehrsen M."/>
            <person name="Haas B."/>
            <person name="Borodovsky M."/>
            <person name="Guigo R."/>
            <person name="Alvarado L."/>
            <person name="Berlin A."/>
            <person name="Bochicchio J."/>
            <person name="Borenstein D."/>
            <person name="Chapman S."/>
            <person name="Chen Z."/>
            <person name="Freedman E."/>
            <person name="Gellesch M."/>
            <person name="Goldberg J."/>
            <person name="Griggs A."/>
            <person name="Gujja S."/>
            <person name="Heilman E."/>
            <person name="Heiman D."/>
            <person name="Hepburn T."/>
            <person name="Howarth C."/>
            <person name="Jen D."/>
            <person name="Larson L."/>
            <person name="Mehta T."/>
            <person name="Park D."/>
            <person name="Pearson M."/>
            <person name="Roberts A."/>
            <person name="Saif S."/>
            <person name="Shenoy N."/>
            <person name="Sisk P."/>
            <person name="Stolte C."/>
            <person name="Sykes S."/>
            <person name="Thomson T."/>
            <person name="Walk T."/>
            <person name="White J."/>
            <person name="Yandava C."/>
            <person name="Burger G."/>
            <person name="Gray M.W."/>
            <person name="Holland P.W.H."/>
            <person name="King N."/>
            <person name="Lang F.B.F."/>
            <person name="Roger A.J."/>
            <person name="Ruiz-Trillo I."/>
            <person name="Lander E."/>
            <person name="Nusbaum C."/>
        </authorList>
    </citation>
    <scope>NUCLEOTIDE SEQUENCE [LARGE SCALE GENOMIC DNA]</scope>
    <source>
        <strain evidence="5 6">ATCC 50062</strain>
    </source>
</reference>
<dbReference type="PROSITE" id="PS50297">
    <property type="entry name" value="ANK_REP_REGION"/>
    <property type="match status" value="2"/>
</dbReference>
<dbReference type="GeneID" id="25561452"/>
<dbReference type="GO" id="GO:0045732">
    <property type="term" value="P:positive regulation of protein catabolic process"/>
    <property type="evidence" value="ECO:0007669"/>
    <property type="project" value="TreeGrafter"/>
</dbReference>
<feature type="repeat" description="ANK" evidence="4">
    <location>
        <begin position="74"/>
        <end position="106"/>
    </location>
</feature>
<gene>
    <name evidence="5" type="ORF">AMSG_01713</name>
</gene>
<organism evidence="5 6">
    <name type="scientific">Thecamonas trahens ATCC 50062</name>
    <dbReference type="NCBI Taxonomy" id="461836"/>
    <lineage>
        <taxon>Eukaryota</taxon>
        <taxon>Apusozoa</taxon>
        <taxon>Apusomonadida</taxon>
        <taxon>Apusomonadidae</taxon>
        <taxon>Thecamonas</taxon>
    </lineage>
</organism>
<protein>
    <submittedName>
        <fullName evidence="5">Uncharacterized protein</fullName>
    </submittedName>
</protein>
<evidence type="ECO:0000313" key="6">
    <source>
        <dbReference type="Proteomes" id="UP000054408"/>
    </source>
</evidence>
<dbReference type="STRING" id="461836.A0A0L0DRB7"/>
<dbReference type="PROSITE" id="PS50088">
    <property type="entry name" value="ANK_REPEAT"/>
    <property type="match status" value="2"/>
</dbReference>
<accession>A0A0L0DRB7</accession>
<sequence length="224" mass="23892">MGANMTKDKLRKLVENDDAKHIAKALEADPAVATTTYPELYDASVLHFAARNNAVKVMKLLIDAGANVNALDERGLSPLHEAARNGQPGPIKMLLEAGADASACRGEDGTTPLMDVLKYAGMLEGTKEEWDLLDARAESIDVFLAHYAEHDELDINQVAKPSTSAALDWTMGKTSALDDPAGQAREAEWLASIHAKIAAAGGVLADPEFFENLAAVRALQEDAA</sequence>
<evidence type="ECO:0000256" key="1">
    <source>
        <dbReference type="ARBA" id="ARBA00005949"/>
    </source>
</evidence>
<dbReference type="SUPFAM" id="SSF48403">
    <property type="entry name" value="Ankyrin repeat"/>
    <property type="match status" value="1"/>
</dbReference>
<dbReference type="GO" id="GO:0016567">
    <property type="term" value="P:protein ubiquitination"/>
    <property type="evidence" value="ECO:0007669"/>
    <property type="project" value="TreeGrafter"/>
</dbReference>
<dbReference type="InterPro" id="IPR002110">
    <property type="entry name" value="Ankyrin_rpt"/>
</dbReference>
<dbReference type="PANTHER" id="PTHR24136:SF15">
    <property type="entry name" value="ANK_REP_REGION DOMAIN-CONTAINING PROTEIN"/>
    <property type="match status" value="1"/>
</dbReference>
<evidence type="ECO:0000313" key="5">
    <source>
        <dbReference type="EMBL" id="KNC54859.1"/>
    </source>
</evidence>
<evidence type="ECO:0000256" key="2">
    <source>
        <dbReference type="ARBA" id="ARBA00022737"/>
    </source>
</evidence>
<dbReference type="Gene3D" id="1.25.40.20">
    <property type="entry name" value="Ankyrin repeat-containing domain"/>
    <property type="match status" value="1"/>
</dbReference>
<dbReference type="OrthoDB" id="194358at2759"/>
<keyword evidence="6" id="KW-1185">Reference proteome</keyword>
<dbReference type="RefSeq" id="XP_013761756.1">
    <property type="nucleotide sequence ID" value="XM_013906302.1"/>
</dbReference>
<evidence type="ECO:0000256" key="4">
    <source>
        <dbReference type="PROSITE-ProRule" id="PRU00023"/>
    </source>
</evidence>
<evidence type="ECO:0000256" key="3">
    <source>
        <dbReference type="ARBA" id="ARBA00023043"/>
    </source>
</evidence>
<dbReference type="Proteomes" id="UP000054408">
    <property type="component" value="Unassembled WGS sequence"/>
</dbReference>